<gene>
    <name evidence="1" type="ORF">STRATTON_205</name>
</gene>
<accession>A0A1B2IH72</accession>
<proteinExistence type="predicted"/>
<dbReference type="Proteomes" id="UP000221949">
    <property type="component" value="Segment"/>
</dbReference>
<evidence type="ECO:0000313" key="1">
    <source>
        <dbReference type="EMBL" id="ANZ50630.1"/>
    </source>
</evidence>
<organism evidence="1 2">
    <name type="scientific">Erwinia phage vB_EamM_Stratton</name>
    <dbReference type="NCBI Taxonomy" id="1883378"/>
    <lineage>
        <taxon>Viruses</taxon>
        <taxon>Duplodnaviria</taxon>
        <taxon>Heunggongvirae</taxon>
        <taxon>Uroviricota</taxon>
        <taxon>Caudoviricetes</taxon>
        <taxon>Chimalliviridae</taxon>
        <taxon>Erskinevirus</taxon>
        <taxon>Erskinevirus EaH2</taxon>
    </lineage>
</organism>
<reference evidence="2" key="1">
    <citation type="submission" date="2016-06" db="EMBL/GenBank/DDBJ databases">
        <authorList>
            <person name="Berg J.A."/>
            <person name="Stratton M.L."/>
            <person name="Esplin I.D."/>
            <person name="Jensen G.L."/>
            <person name="Merrill B.D."/>
            <person name="Breakwell D.P."/>
            <person name="Hope S."/>
            <person name="Grose J.H."/>
        </authorList>
    </citation>
    <scope>NUCLEOTIDE SEQUENCE [LARGE SCALE GENOMIC DNA]</scope>
</reference>
<protein>
    <submittedName>
        <fullName evidence="1">Uncharacterized protein</fullName>
    </submittedName>
</protein>
<dbReference type="EMBL" id="KX397373">
    <property type="protein sequence ID" value="ANZ50630.1"/>
    <property type="molecule type" value="Genomic_DNA"/>
</dbReference>
<name>A0A1B2IH72_9CAUD</name>
<sequence length="169" mass="19318">MNTQTALDARVGFFAQHNARPDYLRSVLSTAWKMIQLDDLTRHTNASEWDETVYALANTIDYAWVEDVLQCRQLDVYYRRIIGAQRVLMAIGANRRLPSYLLTERQDDETLDHVLISDFWDNSADVLELSSGERIAANLVFSCNADMYKPYAVINGKEVPVISLMHMGL</sequence>
<evidence type="ECO:0000313" key="2">
    <source>
        <dbReference type="Proteomes" id="UP000221949"/>
    </source>
</evidence>